<dbReference type="KEGG" id="pvac:HC248_01684"/>
<evidence type="ECO:0000313" key="3">
    <source>
        <dbReference type="EMBL" id="QJC56379.1"/>
    </source>
</evidence>
<gene>
    <name evidence="3" type="primary">smc_3</name>
    <name evidence="3" type="ORF">HC248_01684</name>
</gene>
<proteinExistence type="predicted"/>
<dbReference type="RefSeq" id="WP_168922089.1">
    <property type="nucleotide sequence ID" value="NZ_CP051461.1"/>
</dbReference>
<reference evidence="3 4" key="1">
    <citation type="submission" date="2020-04" db="EMBL/GenBank/DDBJ databases">
        <title>Complete genome of a Psychrophilic, Marine, Gas Vacuolate Bacterium Polaromonas vacuolata KCTC 22033T.</title>
        <authorList>
            <person name="Hwang K."/>
            <person name="Kim K.M."/>
        </authorList>
    </citation>
    <scope>NUCLEOTIDE SEQUENCE [LARGE SCALE GENOMIC DNA]</scope>
    <source>
        <strain evidence="3 4">KCTC 22033</strain>
    </source>
</reference>
<dbReference type="Pfam" id="PF11740">
    <property type="entry name" value="KfrA_N"/>
    <property type="match status" value="1"/>
</dbReference>
<dbReference type="EMBL" id="CP051461">
    <property type="protein sequence ID" value="QJC56379.1"/>
    <property type="molecule type" value="Genomic_DNA"/>
</dbReference>
<accession>A0A6H2H931</accession>
<organism evidence="3 4">
    <name type="scientific">Polaromonas vacuolata</name>
    <dbReference type="NCBI Taxonomy" id="37448"/>
    <lineage>
        <taxon>Bacteria</taxon>
        <taxon>Pseudomonadati</taxon>
        <taxon>Pseudomonadota</taxon>
        <taxon>Betaproteobacteria</taxon>
        <taxon>Burkholderiales</taxon>
        <taxon>Comamonadaceae</taxon>
        <taxon>Polaromonas</taxon>
    </lineage>
</organism>
<dbReference type="Proteomes" id="UP000502041">
    <property type="component" value="Chromosome"/>
</dbReference>
<name>A0A6H2H931_9BURK</name>
<dbReference type="AlphaFoldDB" id="A0A6H2H931"/>
<keyword evidence="4" id="KW-1185">Reference proteome</keyword>
<evidence type="ECO:0000256" key="1">
    <source>
        <dbReference type="SAM" id="Coils"/>
    </source>
</evidence>
<protein>
    <submittedName>
        <fullName evidence="3">Chromosome partition protein Smc</fullName>
    </submittedName>
</protein>
<feature type="coiled-coil region" evidence="1">
    <location>
        <begin position="130"/>
        <end position="171"/>
    </location>
</feature>
<evidence type="ECO:0000259" key="2">
    <source>
        <dbReference type="Pfam" id="PF11740"/>
    </source>
</evidence>
<dbReference type="InterPro" id="IPR021104">
    <property type="entry name" value="KfrA_DNA-bd_N"/>
</dbReference>
<evidence type="ECO:0000313" key="4">
    <source>
        <dbReference type="Proteomes" id="UP000502041"/>
    </source>
</evidence>
<feature type="domain" description="KfrA N-terminal DNA-binding" evidence="2">
    <location>
        <begin position="33"/>
        <end position="142"/>
    </location>
</feature>
<keyword evidence="1" id="KW-0175">Coiled coil</keyword>
<sequence>MEQLPISDHHLQPEIDGLRSKHPETQDLYREVCVLLFFRYGITPTANKLYQLVKKGSMSAPAEALNRFWENLRDKSRIRIEHPDLPQSLQDAAGEMVGALWQQAQSVSERGYQQLRDDASAASLQAQAKASQAEDLAAITEKRLNAAQSQLQSLAENLVDLKSALARTQGESSALQAQITAGIEQRRELQESHKLNQQSWQAELEQQRRASMVAQENSAADMRRVLLDIDRERLAGARLQKELAQTRSDSSVQSELQRQKFDEVQKQSHAVLLINTELDKKVEQLRAELKEQINKNEKVQLPNTKPVPLNASRVRKLNAARFK</sequence>